<evidence type="ECO:0000256" key="7">
    <source>
        <dbReference type="ARBA" id="ARBA00023136"/>
    </source>
</evidence>
<gene>
    <name evidence="9" type="ORF">HNAJ_LOCUS13022</name>
</gene>
<dbReference type="GO" id="GO:0015031">
    <property type="term" value="P:protein transport"/>
    <property type="evidence" value="ECO:0007669"/>
    <property type="project" value="UniProtKB-KW"/>
</dbReference>
<evidence type="ECO:0000256" key="2">
    <source>
        <dbReference type="ARBA" id="ARBA00006419"/>
    </source>
</evidence>
<dbReference type="GO" id="GO:0000139">
    <property type="term" value="C:Golgi membrane"/>
    <property type="evidence" value="ECO:0007669"/>
    <property type="project" value="UniProtKB-SubCell"/>
</dbReference>
<dbReference type="PANTHER" id="PTHR21311:SF0">
    <property type="entry name" value="CONSERVED OLIGOMERIC GOLGI COMPLEX SUBUNIT 8"/>
    <property type="match status" value="1"/>
</dbReference>
<dbReference type="STRING" id="102285.A0A0R3TYU9"/>
<evidence type="ECO:0000313" key="9">
    <source>
        <dbReference type="EMBL" id="VDO14714.1"/>
    </source>
</evidence>
<evidence type="ECO:0000313" key="11">
    <source>
        <dbReference type="WBParaSite" id="HNAJ_0001304801-mRNA-1"/>
    </source>
</evidence>
<evidence type="ECO:0000256" key="4">
    <source>
        <dbReference type="ARBA" id="ARBA00022448"/>
    </source>
</evidence>
<proteinExistence type="inferred from homology"/>
<dbReference type="EMBL" id="UZAE01014882">
    <property type="protein sequence ID" value="VDO14714.1"/>
    <property type="molecule type" value="Genomic_DNA"/>
</dbReference>
<reference evidence="11" key="1">
    <citation type="submission" date="2017-02" db="UniProtKB">
        <authorList>
            <consortium name="WormBaseParasite"/>
        </authorList>
    </citation>
    <scope>IDENTIFICATION</scope>
</reference>
<accession>A0A0R3TYU9</accession>
<dbReference type="PANTHER" id="PTHR21311">
    <property type="entry name" value="CONSERVED OLIGOMERIC GOLGI COMPLEX COMPONENT 8"/>
    <property type="match status" value="1"/>
</dbReference>
<evidence type="ECO:0000256" key="6">
    <source>
        <dbReference type="ARBA" id="ARBA00023034"/>
    </source>
</evidence>
<keyword evidence="7" id="KW-0472">Membrane</keyword>
<evidence type="ECO:0000256" key="1">
    <source>
        <dbReference type="ARBA" id="ARBA00004395"/>
    </source>
</evidence>
<dbReference type="InterPro" id="IPR007255">
    <property type="entry name" value="COG8"/>
</dbReference>
<evidence type="ECO:0000256" key="5">
    <source>
        <dbReference type="ARBA" id="ARBA00022927"/>
    </source>
</evidence>
<protein>
    <recommendedName>
        <fullName evidence="3">Conserved oligomeric Golgi complex subunit 8</fullName>
    </recommendedName>
    <alternativeName>
        <fullName evidence="8">Component of oligomeric Golgi complex 8</fullName>
    </alternativeName>
</protein>
<dbReference type="InterPro" id="IPR016159">
    <property type="entry name" value="Cullin_repeat-like_dom_sf"/>
</dbReference>
<dbReference type="GO" id="GO:0017119">
    <property type="term" value="C:Golgi transport complex"/>
    <property type="evidence" value="ECO:0007669"/>
    <property type="project" value="InterPro"/>
</dbReference>
<reference evidence="9 10" key="2">
    <citation type="submission" date="2018-11" db="EMBL/GenBank/DDBJ databases">
        <authorList>
            <consortium name="Pathogen Informatics"/>
        </authorList>
    </citation>
    <scope>NUCLEOTIDE SEQUENCE [LARGE SCALE GENOMIC DNA]</scope>
</reference>
<evidence type="ECO:0000256" key="8">
    <source>
        <dbReference type="ARBA" id="ARBA00031347"/>
    </source>
</evidence>
<keyword evidence="6" id="KW-0333">Golgi apparatus</keyword>
<dbReference type="GO" id="GO:0006891">
    <property type="term" value="P:intra-Golgi vesicle-mediated transport"/>
    <property type="evidence" value="ECO:0007669"/>
    <property type="project" value="TreeGrafter"/>
</dbReference>
<keyword evidence="10" id="KW-1185">Reference proteome</keyword>
<dbReference type="AlphaFoldDB" id="A0A0R3TYU9"/>
<evidence type="ECO:0000256" key="3">
    <source>
        <dbReference type="ARBA" id="ARBA00020983"/>
    </source>
</evidence>
<comment type="similarity">
    <text evidence="2">Belongs to the COG8 family.</text>
</comment>
<dbReference type="WBParaSite" id="HNAJ_0001304801-mRNA-1">
    <property type="protein sequence ID" value="HNAJ_0001304801-mRNA-1"/>
    <property type="gene ID" value="HNAJ_0001304801"/>
</dbReference>
<keyword evidence="5" id="KW-0653">Protein transport</keyword>
<dbReference type="OrthoDB" id="1661054at2759"/>
<evidence type="ECO:0000313" key="10">
    <source>
        <dbReference type="Proteomes" id="UP000278807"/>
    </source>
</evidence>
<comment type="subcellular location">
    <subcellularLocation>
        <location evidence="1">Golgi apparatus membrane</location>
        <topology evidence="1">Peripheral membrane protein</topology>
    </subcellularLocation>
</comment>
<dbReference type="Proteomes" id="UP000278807">
    <property type="component" value="Unassembled WGS sequence"/>
</dbReference>
<keyword evidence="4" id="KW-0813">Transport</keyword>
<dbReference type="Pfam" id="PF04124">
    <property type="entry name" value="Dor1"/>
    <property type="match status" value="2"/>
</dbReference>
<dbReference type="SUPFAM" id="SSF74788">
    <property type="entry name" value="Cullin repeat-like"/>
    <property type="match status" value="1"/>
</dbReference>
<name>A0A0R3TYU9_RODNA</name>
<sequence>MNDDLEVDSQDYDKKIEIEKLIQMLLLSSDVESSVSSDPQLVESIGTLSNLRLDELVSIPERIQKEEDSIRHKTEQLAVENYPIFLANANTSREVLREFMSISDSNVNLISSIATVSGAAQTIFDNIGKNASAFRTAAKTVQKYTQISEFLELPQLMETCIQNGYYQDALNILNHTKHMTKKYGRTVPIVRMVGYQAQEISGQLFSHLCKKLREPITLPVCLKLEAFTEQALRLNFLQSRGICIKDQLEAALSKPIGISNFDSKSACISSYQQAEYKAFIRAMRRIEVTRVQLFDSITQYRAVFADEEGYSSKLPYVHQQLDLADISPLYLDESTRTLRHLVNNEIDDLGPCNEGSLFHSWLVRQIGIFLDGLSDDLNAMLNLPPLTASEFSDRIQLAMANDAANLNTVDASVAFHQTHSIMTQALYFGRSFARIGCDFRAHLGSLFSRFILIYFETLMSNALTELSVVLELWPWELVETSFLSSQSTEGNSEEIRAPFEIARHPAIAFFCNRILSAFNGLRICCPVVLRDG</sequence>
<organism evidence="11">
    <name type="scientific">Rodentolepis nana</name>
    <name type="common">Dwarf tapeworm</name>
    <name type="synonym">Hymenolepis nana</name>
    <dbReference type="NCBI Taxonomy" id="102285"/>
    <lineage>
        <taxon>Eukaryota</taxon>
        <taxon>Metazoa</taxon>
        <taxon>Spiralia</taxon>
        <taxon>Lophotrochozoa</taxon>
        <taxon>Platyhelminthes</taxon>
        <taxon>Cestoda</taxon>
        <taxon>Eucestoda</taxon>
        <taxon>Cyclophyllidea</taxon>
        <taxon>Hymenolepididae</taxon>
        <taxon>Rodentolepis</taxon>
    </lineage>
</organism>